<dbReference type="KEGG" id="mcha:111005087"/>
<dbReference type="NCBIfam" id="TIGR02097">
    <property type="entry name" value="yccV"/>
    <property type="match status" value="1"/>
</dbReference>
<dbReference type="RefSeq" id="XP_022132156.1">
    <property type="nucleotide sequence ID" value="XM_022276464.1"/>
</dbReference>
<dbReference type="SMART" id="SM00992">
    <property type="entry name" value="YccV-like"/>
    <property type="match status" value="1"/>
</dbReference>
<evidence type="ECO:0000256" key="1">
    <source>
        <dbReference type="SAM" id="MobiDB-lite"/>
    </source>
</evidence>
<organism evidence="3 4">
    <name type="scientific">Momordica charantia</name>
    <name type="common">Bitter gourd</name>
    <name type="synonym">Balsam pear</name>
    <dbReference type="NCBI Taxonomy" id="3673"/>
    <lineage>
        <taxon>Eukaryota</taxon>
        <taxon>Viridiplantae</taxon>
        <taxon>Streptophyta</taxon>
        <taxon>Embryophyta</taxon>
        <taxon>Tracheophyta</taxon>
        <taxon>Spermatophyta</taxon>
        <taxon>Magnoliopsida</taxon>
        <taxon>eudicotyledons</taxon>
        <taxon>Gunneridae</taxon>
        <taxon>Pentapetalae</taxon>
        <taxon>rosids</taxon>
        <taxon>fabids</taxon>
        <taxon>Cucurbitales</taxon>
        <taxon>Cucurbitaceae</taxon>
        <taxon>Momordiceae</taxon>
        <taxon>Momordica</taxon>
    </lineage>
</organism>
<dbReference type="OrthoDB" id="28868at2759"/>
<gene>
    <name evidence="4" type="primary">LOC111005087</name>
</gene>
<dbReference type="GO" id="GO:0003677">
    <property type="term" value="F:DNA binding"/>
    <property type="evidence" value="ECO:0007669"/>
    <property type="project" value="InterPro"/>
</dbReference>
<feature type="region of interest" description="Disordered" evidence="1">
    <location>
        <begin position="314"/>
        <end position="335"/>
    </location>
</feature>
<keyword evidence="4" id="KW-0645">Protease</keyword>
<dbReference type="AlphaFoldDB" id="A0A6J1BRG5"/>
<proteinExistence type="predicted"/>
<dbReference type="Gene3D" id="2.30.30.390">
    <property type="entry name" value="Hemimethylated DNA-binding domain"/>
    <property type="match status" value="1"/>
</dbReference>
<dbReference type="Pfam" id="PF08755">
    <property type="entry name" value="YccV-like"/>
    <property type="match status" value="1"/>
</dbReference>
<dbReference type="GeneID" id="111005087"/>
<dbReference type="PANTHER" id="PTHR48439">
    <property type="entry name" value="HEMIMETHYLATED DNA-BINDING DOMAIN-CONTAINING PROTEIN"/>
    <property type="match status" value="1"/>
</dbReference>
<dbReference type="InterPro" id="IPR011722">
    <property type="entry name" value="Hemimethylated_DNA-bd_dom"/>
</dbReference>
<evidence type="ECO:0000313" key="3">
    <source>
        <dbReference type="Proteomes" id="UP000504603"/>
    </source>
</evidence>
<dbReference type="PANTHER" id="PTHR48439:SF1">
    <property type="entry name" value="HEMIMETHYLATED DNA-BINDING DOMAIN-CONTAINING PROTEIN"/>
    <property type="match status" value="1"/>
</dbReference>
<dbReference type="SUPFAM" id="SSF141255">
    <property type="entry name" value="YccV-like"/>
    <property type="match status" value="1"/>
</dbReference>
<sequence>MVQDMSIHALAALGDPKVYGSTLPWRKNFKQTSKPQLNSTHCFRHQYLRSFSLTSQPNRLRRGNFKFKAGWLFKGGGQGLGARIERSENANNDILIFFFQLDLATRVQYALNIEQYEIAQQLRTKLTEVEEEIIKQQESKSGLTSKSEVQDKGLNIIRLRADLQNAIESENYALAAQLRDKISKLETESLAASATVLAYENAEYSFRLGQKVRHKIFGYRGVVCGMDPVCCESSSWMEIAQVEKLSRGSNQPFYQVLVDVRTEPDLLVAYVPEENLLAPEEPDMERFDHPYNSFLFYGVDAAGDFIPIKQLREKYNRPRHEVPSDPQDDEQRGDD</sequence>
<keyword evidence="3" id="KW-1185">Reference proteome</keyword>
<accession>A0A6J1BRG5</accession>
<dbReference type="GO" id="GO:0008233">
    <property type="term" value="F:peptidase activity"/>
    <property type="evidence" value="ECO:0007669"/>
    <property type="project" value="UniProtKB-KW"/>
</dbReference>
<dbReference type="InterPro" id="IPR053189">
    <property type="entry name" value="Clp_protease_adapter_ClpF"/>
</dbReference>
<keyword evidence="4" id="KW-0378">Hydrolase</keyword>
<feature type="domain" description="Hemimethylated DNA-binding" evidence="2">
    <location>
        <begin position="203"/>
        <end position="307"/>
    </location>
</feature>
<dbReference type="GO" id="GO:0006508">
    <property type="term" value="P:proteolysis"/>
    <property type="evidence" value="ECO:0007669"/>
    <property type="project" value="UniProtKB-KW"/>
</dbReference>
<evidence type="ECO:0000259" key="2">
    <source>
        <dbReference type="SMART" id="SM00992"/>
    </source>
</evidence>
<dbReference type="Proteomes" id="UP000504603">
    <property type="component" value="Unplaced"/>
</dbReference>
<name>A0A6J1BRG5_MOMCH</name>
<dbReference type="InterPro" id="IPR036623">
    <property type="entry name" value="Hemimethylated_DNA-bd_sf"/>
</dbReference>
<feature type="compositionally biased region" description="Acidic residues" evidence="1">
    <location>
        <begin position="326"/>
        <end position="335"/>
    </location>
</feature>
<dbReference type="InterPro" id="IPR001943">
    <property type="entry name" value="UVR_dom"/>
</dbReference>
<reference evidence="4" key="1">
    <citation type="submission" date="2025-08" db="UniProtKB">
        <authorList>
            <consortium name="RefSeq"/>
        </authorList>
    </citation>
    <scope>IDENTIFICATION</scope>
    <source>
        <strain evidence="4">OHB3-1</strain>
    </source>
</reference>
<dbReference type="Pfam" id="PF02151">
    <property type="entry name" value="UVR"/>
    <property type="match status" value="1"/>
</dbReference>
<protein>
    <submittedName>
        <fullName evidence="4">Clp protease adapter protein ClpF, chloroplastic</fullName>
    </submittedName>
</protein>
<evidence type="ECO:0000313" key="4">
    <source>
        <dbReference type="RefSeq" id="XP_022132156.1"/>
    </source>
</evidence>
<dbReference type="FunFam" id="2.30.30.390:FF:000002">
    <property type="entry name" value="Clp protease adapter protein ClpF, chloroplastic"/>
    <property type="match status" value="1"/>
</dbReference>
<feature type="compositionally biased region" description="Basic and acidic residues" evidence="1">
    <location>
        <begin position="314"/>
        <end position="323"/>
    </location>
</feature>